<keyword evidence="3" id="KW-1185">Reference proteome</keyword>
<reference evidence="3" key="1">
    <citation type="submission" date="2023-07" db="EMBL/GenBank/DDBJ databases">
        <title>Structural and functional analysis of rice phyllospheric bacteria for their antimicrobial properties and defense elicitation against blast disease.</title>
        <authorList>
            <person name="Sahu K.P."/>
            <person name="Asharani P."/>
            <person name="Kumar M."/>
            <person name="Reddy B."/>
            <person name="Kumar A."/>
        </authorList>
    </citation>
    <scope>NUCLEOTIDE SEQUENCE [LARGE SCALE GENOMIC DNA]</scope>
    <source>
        <strain evidence="3">OsEp_Plm_30P10</strain>
    </source>
</reference>
<evidence type="ECO:0000313" key="2">
    <source>
        <dbReference type="EMBL" id="MDZ7277554.1"/>
    </source>
</evidence>
<gene>
    <name evidence="2" type="ORF">N4G40_04555</name>
</gene>
<dbReference type="SUPFAM" id="SSF54523">
    <property type="entry name" value="Pili subunits"/>
    <property type="match status" value="1"/>
</dbReference>
<accession>A0ABU5LC85</accession>
<dbReference type="Proteomes" id="UP001288620">
    <property type="component" value="Unassembled WGS sequence"/>
</dbReference>
<sequence length="161" mass="17402">MRIKSHGFTLMEMMVAVLILGTLARLAVMALPTTSADDPFGAVTHSARWASRLAQTEGVPYRLHIFAQHWFLSRLVAGHHGESGPLPDTVWQKVAFRGAEGRIAQGEFFDASPTALQRAPTVITFSPDGETEGVTLAFQPPQGDVVQLPITTAFIHSQAAP</sequence>
<organism evidence="2 3">
    <name type="scientific">Pantoea eucrina</name>
    <dbReference type="NCBI Taxonomy" id="472693"/>
    <lineage>
        <taxon>Bacteria</taxon>
        <taxon>Pseudomonadati</taxon>
        <taxon>Pseudomonadota</taxon>
        <taxon>Gammaproteobacteria</taxon>
        <taxon>Enterobacterales</taxon>
        <taxon>Erwiniaceae</taxon>
        <taxon>Pantoea</taxon>
    </lineage>
</organism>
<dbReference type="NCBIfam" id="TIGR02532">
    <property type="entry name" value="IV_pilin_GFxxxE"/>
    <property type="match status" value="1"/>
</dbReference>
<name>A0ABU5LC85_9GAMM</name>
<dbReference type="EMBL" id="JAOBTT010000001">
    <property type="protein sequence ID" value="MDZ7277554.1"/>
    <property type="molecule type" value="Genomic_DNA"/>
</dbReference>
<dbReference type="RefSeq" id="WP_322541650.1">
    <property type="nucleotide sequence ID" value="NZ_JAOBTT010000001.1"/>
</dbReference>
<comment type="subcellular location">
    <subcellularLocation>
        <location evidence="1">Membrane</location>
        <topology evidence="1">Single-pass membrane protein</topology>
    </subcellularLocation>
</comment>
<proteinExistence type="predicted"/>
<dbReference type="Pfam" id="PF07963">
    <property type="entry name" value="N_methyl"/>
    <property type="match status" value="1"/>
</dbReference>
<evidence type="ECO:0000256" key="1">
    <source>
        <dbReference type="ARBA" id="ARBA00004167"/>
    </source>
</evidence>
<dbReference type="InterPro" id="IPR012902">
    <property type="entry name" value="N_methyl_site"/>
</dbReference>
<protein>
    <submittedName>
        <fullName evidence="2">Prepilin-type N-terminal cleavage/methylation domain-containing protein</fullName>
    </submittedName>
</protein>
<comment type="caution">
    <text evidence="2">The sequence shown here is derived from an EMBL/GenBank/DDBJ whole genome shotgun (WGS) entry which is preliminary data.</text>
</comment>
<dbReference type="InterPro" id="IPR045584">
    <property type="entry name" value="Pilin-like"/>
</dbReference>
<evidence type="ECO:0000313" key="3">
    <source>
        <dbReference type="Proteomes" id="UP001288620"/>
    </source>
</evidence>